<gene>
    <name evidence="1" type="ORF">F9K24_06820</name>
</gene>
<accession>A0A833H2R3</accession>
<reference evidence="1 2" key="1">
    <citation type="submission" date="2019-10" db="EMBL/GenBank/DDBJ databases">
        <title>Extracellular Electron Transfer in a Candidatus Methanoperedens spp. Enrichment Culture.</title>
        <authorList>
            <person name="Berger S."/>
            <person name="Rangel Shaw D."/>
            <person name="Berben T."/>
            <person name="In 'T Zandt M."/>
            <person name="Frank J."/>
            <person name="Reimann J."/>
            <person name="Jetten M.S.M."/>
            <person name="Welte C.U."/>
        </authorList>
    </citation>
    <scope>NUCLEOTIDE SEQUENCE [LARGE SCALE GENOMIC DNA]</scope>
    <source>
        <strain evidence="1">SB12</strain>
    </source>
</reference>
<sequence>MRRLILLLALAAMLPLQCKKQGDDTSSLLLLFGSLTGNNSDCKNESGLVICIPPGVPAQ</sequence>
<comment type="caution">
    <text evidence="1">The sequence shown here is derived from an EMBL/GenBank/DDBJ whole genome shotgun (WGS) entry which is preliminary data.</text>
</comment>
<protein>
    <submittedName>
        <fullName evidence="1">Uncharacterized protein</fullName>
    </submittedName>
</protein>
<name>A0A833H2R3_9LEPT</name>
<dbReference type="EMBL" id="WBUI01000005">
    <property type="protein sequence ID" value="KAB2933554.1"/>
    <property type="molecule type" value="Genomic_DNA"/>
</dbReference>
<evidence type="ECO:0000313" key="1">
    <source>
        <dbReference type="EMBL" id="KAB2933554.1"/>
    </source>
</evidence>
<dbReference type="Proteomes" id="UP000460298">
    <property type="component" value="Unassembled WGS sequence"/>
</dbReference>
<dbReference type="AlphaFoldDB" id="A0A833H2R3"/>
<evidence type="ECO:0000313" key="2">
    <source>
        <dbReference type="Proteomes" id="UP000460298"/>
    </source>
</evidence>
<organism evidence="1 2">
    <name type="scientific">Leptonema illini</name>
    <dbReference type="NCBI Taxonomy" id="183"/>
    <lineage>
        <taxon>Bacteria</taxon>
        <taxon>Pseudomonadati</taxon>
        <taxon>Spirochaetota</taxon>
        <taxon>Spirochaetia</taxon>
        <taxon>Leptospirales</taxon>
        <taxon>Leptospiraceae</taxon>
        <taxon>Leptonema</taxon>
    </lineage>
</organism>
<proteinExistence type="predicted"/>